<proteinExistence type="predicted"/>
<dbReference type="AlphaFoldDB" id="W9SNQ2"/>
<name>W9SNQ2_9ROSA</name>
<protein>
    <recommendedName>
        <fullName evidence="4">Bifunctional inhibitor/plant lipid transfer protein/seed storage helical domain-containing protein</fullName>
    </recommendedName>
</protein>
<feature type="signal peptide" evidence="1">
    <location>
        <begin position="1"/>
        <end position="24"/>
    </location>
</feature>
<gene>
    <name evidence="2" type="ORF">L484_010377</name>
</gene>
<keyword evidence="1" id="KW-0732">Signal</keyword>
<sequence length="73" mass="7733">MELVSMKCTLVRALLFLVMQGMCGIDGVDGATGVCGKNPWAMLDKLGPCAAAAQSKNVSVSRKCCDQVKVIDR</sequence>
<evidence type="ECO:0008006" key="4">
    <source>
        <dbReference type="Google" id="ProtNLM"/>
    </source>
</evidence>
<evidence type="ECO:0000256" key="1">
    <source>
        <dbReference type="SAM" id="SignalP"/>
    </source>
</evidence>
<dbReference type="Proteomes" id="UP000030645">
    <property type="component" value="Unassembled WGS sequence"/>
</dbReference>
<accession>W9SNQ2</accession>
<evidence type="ECO:0000313" key="2">
    <source>
        <dbReference type="EMBL" id="EXC19361.1"/>
    </source>
</evidence>
<feature type="chain" id="PRO_5004929560" description="Bifunctional inhibitor/plant lipid transfer protein/seed storage helical domain-containing protein" evidence="1">
    <location>
        <begin position="25"/>
        <end position="73"/>
    </location>
</feature>
<reference evidence="3" key="1">
    <citation type="submission" date="2013-01" db="EMBL/GenBank/DDBJ databases">
        <title>Draft Genome Sequence of a Mulberry Tree, Morus notabilis C.K. Schneid.</title>
        <authorList>
            <person name="He N."/>
            <person name="Zhao S."/>
        </authorList>
    </citation>
    <scope>NUCLEOTIDE SEQUENCE</scope>
</reference>
<organism evidence="2 3">
    <name type="scientific">Morus notabilis</name>
    <dbReference type="NCBI Taxonomy" id="981085"/>
    <lineage>
        <taxon>Eukaryota</taxon>
        <taxon>Viridiplantae</taxon>
        <taxon>Streptophyta</taxon>
        <taxon>Embryophyta</taxon>
        <taxon>Tracheophyta</taxon>
        <taxon>Spermatophyta</taxon>
        <taxon>Magnoliopsida</taxon>
        <taxon>eudicotyledons</taxon>
        <taxon>Gunneridae</taxon>
        <taxon>Pentapetalae</taxon>
        <taxon>rosids</taxon>
        <taxon>fabids</taxon>
        <taxon>Rosales</taxon>
        <taxon>Moraceae</taxon>
        <taxon>Moreae</taxon>
        <taxon>Morus</taxon>
    </lineage>
</organism>
<evidence type="ECO:0000313" key="3">
    <source>
        <dbReference type="Proteomes" id="UP000030645"/>
    </source>
</evidence>
<dbReference type="EMBL" id="KE345859">
    <property type="protein sequence ID" value="EXC19361.1"/>
    <property type="molecule type" value="Genomic_DNA"/>
</dbReference>
<keyword evidence="3" id="KW-1185">Reference proteome</keyword>